<dbReference type="InterPro" id="IPR056792">
    <property type="entry name" value="PRC_RimM"/>
</dbReference>
<dbReference type="Proteomes" id="UP001274321">
    <property type="component" value="Unassembled WGS sequence"/>
</dbReference>
<dbReference type="NCBIfam" id="TIGR02273">
    <property type="entry name" value="16S_RimM"/>
    <property type="match status" value="1"/>
</dbReference>
<sequence>MASSRILVGVFGAPHGVRGELRLKAYTADPLAVKAYSPLESEDGKRRFTLTSARLQGDMVVARVDGIADRDAAAALTNLKLYVPRERLPQAADEDEFYQADLIGLRVENASGEELGTITAVHDFGAGDVLEIKLPASGTAYLPFTKAIVPTVEVSAGRVIADPPADWLDEGTPEDADAP</sequence>
<dbReference type="RefSeq" id="WP_319844210.1">
    <property type="nucleotide sequence ID" value="NZ_JAXAFJ010000004.1"/>
</dbReference>
<comment type="subcellular location">
    <subcellularLocation>
        <location evidence="5">Cytoplasm</location>
    </subcellularLocation>
</comment>
<evidence type="ECO:0000256" key="4">
    <source>
        <dbReference type="ARBA" id="ARBA00023186"/>
    </source>
</evidence>
<keyword evidence="4 5" id="KW-0143">Chaperone</keyword>
<dbReference type="Gene3D" id="2.30.30.240">
    <property type="entry name" value="PRC-barrel domain"/>
    <property type="match status" value="1"/>
</dbReference>
<evidence type="ECO:0000256" key="3">
    <source>
        <dbReference type="ARBA" id="ARBA00022552"/>
    </source>
</evidence>
<dbReference type="InterPro" id="IPR002676">
    <property type="entry name" value="RimM_N"/>
</dbReference>
<dbReference type="InterPro" id="IPR009000">
    <property type="entry name" value="Transl_B-barrel_sf"/>
</dbReference>
<feature type="domain" description="Ribosome maturation factor RimM PRC barrel" evidence="7">
    <location>
        <begin position="101"/>
        <end position="167"/>
    </location>
</feature>
<evidence type="ECO:0000313" key="8">
    <source>
        <dbReference type="EMBL" id="MDX6806085.1"/>
    </source>
</evidence>
<dbReference type="InterPro" id="IPR011961">
    <property type="entry name" value="RimM"/>
</dbReference>
<organism evidence="8 9">
    <name type="scientific">Terrihabitans rhizophilus</name>
    <dbReference type="NCBI Taxonomy" id="3092662"/>
    <lineage>
        <taxon>Bacteria</taxon>
        <taxon>Pseudomonadati</taxon>
        <taxon>Pseudomonadota</taxon>
        <taxon>Alphaproteobacteria</taxon>
        <taxon>Hyphomicrobiales</taxon>
        <taxon>Terrihabitans</taxon>
    </lineage>
</organism>
<dbReference type="SUPFAM" id="SSF50346">
    <property type="entry name" value="PRC-barrel domain"/>
    <property type="match status" value="1"/>
</dbReference>
<gene>
    <name evidence="5 8" type="primary">rimM</name>
    <name evidence="8" type="ORF">SCD90_08410</name>
</gene>
<comment type="similarity">
    <text evidence="5">Belongs to the RimM family.</text>
</comment>
<proteinExistence type="inferred from homology"/>
<accession>A0ABU4RR23</accession>
<evidence type="ECO:0000256" key="2">
    <source>
        <dbReference type="ARBA" id="ARBA00022517"/>
    </source>
</evidence>
<comment type="domain">
    <text evidence="5">The PRC barrel domain binds ribosomal protein uS19.</text>
</comment>
<comment type="caution">
    <text evidence="8">The sequence shown here is derived from an EMBL/GenBank/DDBJ whole genome shotgun (WGS) entry which is preliminary data.</text>
</comment>
<keyword evidence="2 5" id="KW-0690">Ribosome biogenesis</keyword>
<dbReference type="PANTHER" id="PTHR33692:SF1">
    <property type="entry name" value="RIBOSOME MATURATION FACTOR RIMM"/>
    <property type="match status" value="1"/>
</dbReference>
<evidence type="ECO:0000313" key="9">
    <source>
        <dbReference type="Proteomes" id="UP001274321"/>
    </source>
</evidence>
<dbReference type="Gene3D" id="2.40.30.60">
    <property type="entry name" value="RimM"/>
    <property type="match status" value="1"/>
</dbReference>
<evidence type="ECO:0000256" key="5">
    <source>
        <dbReference type="HAMAP-Rule" id="MF_00014"/>
    </source>
</evidence>
<keyword evidence="3 5" id="KW-0698">rRNA processing</keyword>
<dbReference type="InterPro" id="IPR011033">
    <property type="entry name" value="PRC_barrel-like_sf"/>
</dbReference>
<dbReference type="HAMAP" id="MF_00014">
    <property type="entry name" value="Ribosome_mat_RimM"/>
    <property type="match status" value="1"/>
</dbReference>
<comment type="subunit">
    <text evidence="5">Binds ribosomal protein uS19.</text>
</comment>
<keyword evidence="1 5" id="KW-0963">Cytoplasm</keyword>
<dbReference type="Pfam" id="PF01782">
    <property type="entry name" value="RimM"/>
    <property type="match status" value="1"/>
</dbReference>
<dbReference type="Pfam" id="PF24986">
    <property type="entry name" value="PRC_RimM"/>
    <property type="match status" value="1"/>
</dbReference>
<dbReference type="EMBL" id="JAXAFJ010000004">
    <property type="protein sequence ID" value="MDX6806085.1"/>
    <property type="molecule type" value="Genomic_DNA"/>
</dbReference>
<dbReference type="InterPro" id="IPR036976">
    <property type="entry name" value="RimM_N_sf"/>
</dbReference>
<reference evidence="8 9" key="1">
    <citation type="submission" date="2023-11" db="EMBL/GenBank/DDBJ databases">
        <authorList>
            <person name="Bao R."/>
        </authorList>
    </citation>
    <scope>NUCLEOTIDE SEQUENCE [LARGE SCALE GENOMIC DNA]</scope>
    <source>
        <strain evidence="8 9">PJ23</strain>
    </source>
</reference>
<keyword evidence="9" id="KW-1185">Reference proteome</keyword>
<dbReference type="SUPFAM" id="SSF50447">
    <property type="entry name" value="Translation proteins"/>
    <property type="match status" value="1"/>
</dbReference>
<evidence type="ECO:0000259" key="7">
    <source>
        <dbReference type="Pfam" id="PF24986"/>
    </source>
</evidence>
<protein>
    <recommendedName>
        <fullName evidence="5">Ribosome maturation factor RimM</fullName>
    </recommendedName>
</protein>
<comment type="function">
    <text evidence="5">An accessory protein needed during the final step in the assembly of 30S ribosomal subunit, possibly for assembly of the head region. Essential for efficient processing of 16S rRNA. May be needed both before and after RbfA during the maturation of 16S rRNA. It has affinity for free ribosomal 30S subunits but not for 70S ribosomes.</text>
</comment>
<evidence type="ECO:0000259" key="6">
    <source>
        <dbReference type="Pfam" id="PF01782"/>
    </source>
</evidence>
<feature type="domain" description="RimM N-terminal" evidence="6">
    <location>
        <begin position="8"/>
        <end position="86"/>
    </location>
</feature>
<name>A0ABU4RR23_9HYPH</name>
<dbReference type="PANTHER" id="PTHR33692">
    <property type="entry name" value="RIBOSOME MATURATION FACTOR RIMM"/>
    <property type="match status" value="1"/>
</dbReference>
<evidence type="ECO:0000256" key="1">
    <source>
        <dbReference type="ARBA" id="ARBA00022490"/>
    </source>
</evidence>